<dbReference type="PRINTS" id="PR00036">
    <property type="entry name" value="HTHLACI"/>
</dbReference>
<dbReference type="SMART" id="SM00354">
    <property type="entry name" value="HTH_LACI"/>
    <property type="match status" value="1"/>
</dbReference>
<dbReference type="PROSITE" id="PS50932">
    <property type="entry name" value="HTH_LACI_2"/>
    <property type="match status" value="1"/>
</dbReference>
<dbReference type="OrthoDB" id="1639518at2"/>
<evidence type="ECO:0000256" key="4">
    <source>
        <dbReference type="ARBA" id="ARBA00023163"/>
    </source>
</evidence>
<dbReference type="CDD" id="cd06267">
    <property type="entry name" value="PBP1_LacI_sugar_binding-like"/>
    <property type="match status" value="1"/>
</dbReference>
<keyword evidence="3" id="KW-0238">DNA-binding</keyword>
<dbReference type="PANTHER" id="PTHR30146">
    <property type="entry name" value="LACI-RELATED TRANSCRIPTIONAL REPRESSOR"/>
    <property type="match status" value="1"/>
</dbReference>
<dbReference type="PANTHER" id="PTHR30146:SF148">
    <property type="entry name" value="HTH-TYPE TRANSCRIPTIONAL REPRESSOR PURR-RELATED"/>
    <property type="match status" value="1"/>
</dbReference>
<name>A0A2P6MLA0_ALKUR</name>
<evidence type="ECO:0000256" key="1">
    <source>
        <dbReference type="ARBA" id="ARBA00022491"/>
    </source>
</evidence>
<dbReference type="Pfam" id="PF00532">
    <property type="entry name" value="Peripla_BP_1"/>
    <property type="match status" value="1"/>
</dbReference>
<dbReference type="Gene3D" id="1.10.260.40">
    <property type="entry name" value="lambda repressor-like DNA-binding domains"/>
    <property type="match status" value="1"/>
</dbReference>
<sequence>MKKKATILDVARKANVSSATVSRVVNAQGGVKPETEARIIKAIEELSYVRNAIARSMVRKETKTIGVIVPDITNPFFSQVISGVEEAAIQAGFFPIVTSTREDLLLEQQILTHYLERGIDGLIITTAQENGTHLNEFMKSSIPVVAVDRPLKQYDVDTVLSGNREGAFEAVSHLIEEGFKDIAIIRGPQNTTPGLERYKGYVKALEANGIPVQPDFVCDGDFMQGSGYEQVKNLYSQKRKPDAVFSSNNFMSLGAIRAMRELDWKIGRDIGFAGFDDIEVATFMEPALTVVSRRMKHLGAIAFQYLENRMEKKGESAKREYILSPSLVIRDSSKRLR</sequence>
<evidence type="ECO:0000259" key="5">
    <source>
        <dbReference type="PROSITE" id="PS50932"/>
    </source>
</evidence>
<keyword evidence="1" id="KW-0678">Repressor</keyword>
<comment type="caution">
    <text evidence="6">The sequence shown here is derived from an EMBL/GenBank/DDBJ whole genome shotgun (WGS) entry which is preliminary data.</text>
</comment>
<dbReference type="CDD" id="cd01392">
    <property type="entry name" value="HTH_LacI"/>
    <property type="match status" value="1"/>
</dbReference>
<dbReference type="Gene3D" id="3.40.50.2300">
    <property type="match status" value="2"/>
</dbReference>
<proteinExistence type="predicted"/>
<dbReference type="GO" id="GO:0000976">
    <property type="term" value="F:transcription cis-regulatory region binding"/>
    <property type="evidence" value="ECO:0007669"/>
    <property type="project" value="TreeGrafter"/>
</dbReference>
<dbReference type="SUPFAM" id="SSF47413">
    <property type="entry name" value="lambda repressor-like DNA-binding domains"/>
    <property type="match status" value="1"/>
</dbReference>
<reference evidence="6 7" key="1">
    <citation type="submission" date="2018-03" db="EMBL/GenBank/DDBJ databases">
        <title>Bacillus urumqiensis sp. nov., a moderately haloalkaliphilic bacterium isolated from a salt lake.</title>
        <authorList>
            <person name="Zhao B."/>
            <person name="Liao Z."/>
        </authorList>
    </citation>
    <scope>NUCLEOTIDE SEQUENCE [LARGE SCALE GENOMIC DNA]</scope>
    <source>
        <strain evidence="6 7">BZ-SZ-XJ18</strain>
    </source>
</reference>
<keyword evidence="2" id="KW-0805">Transcription regulation</keyword>
<accession>A0A2P6MLA0</accession>
<dbReference type="RefSeq" id="WP_105957430.1">
    <property type="nucleotide sequence ID" value="NZ_PVNS01000001.1"/>
</dbReference>
<keyword evidence="7" id="KW-1185">Reference proteome</keyword>
<dbReference type="InterPro" id="IPR010982">
    <property type="entry name" value="Lambda_DNA-bd_dom_sf"/>
</dbReference>
<dbReference type="InterPro" id="IPR000843">
    <property type="entry name" value="HTH_LacI"/>
</dbReference>
<dbReference type="AlphaFoldDB" id="A0A2P6MLA0"/>
<evidence type="ECO:0000256" key="2">
    <source>
        <dbReference type="ARBA" id="ARBA00023015"/>
    </source>
</evidence>
<dbReference type="GO" id="GO:0003700">
    <property type="term" value="F:DNA-binding transcription factor activity"/>
    <property type="evidence" value="ECO:0007669"/>
    <property type="project" value="TreeGrafter"/>
</dbReference>
<dbReference type="PROSITE" id="PS00356">
    <property type="entry name" value="HTH_LACI_1"/>
    <property type="match status" value="1"/>
</dbReference>
<evidence type="ECO:0000313" key="7">
    <source>
        <dbReference type="Proteomes" id="UP000243650"/>
    </source>
</evidence>
<organism evidence="6 7">
    <name type="scientific">Alkalicoccus urumqiensis</name>
    <name type="common">Bacillus urumqiensis</name>
    <dbReference type="NCBI Taxonomy" id="1548213"/>
    <lineage>
        <taxon>Bacteria</taxon>
        <taxon>Bacillati</taxon>
        <taxon>Bacillota</taxon>
        <taxon>Bacilli</taxon>
        <taxon>Bacillales</taxon>
        <taxon>Bacillaceae</taxon>
        <taxon>Alkalicoccus</taxon>
    </lineage>
</organism>
<dbReference type="Proteomes" id="UP000243650">
    <property type="component" value="Unassembled WGS sequence"/>
</dbReference>
<protein>
    <submittedName>
        <fullName evidence="6">LacI family transcriptional regulator</fullName>
    </submittedName>
</protein>
<keyword evidence="4" id="KW-0804">Transcription</keyword>
<evidence type="ECO:0000256" key="3">
    <source>
        <dbReference type="ARBA" id="ARBA00023125"/>
    </source>
</evidence>
<dbReference type="Pfam" id="PF00356">
    <property type="entry name" value="LacI"/>
    <property type="match status" value="1"/>
</dbReference>
<dbReference type="EMBL" id="PVNS01000001">
    <property type="protein sequence ID" value="PRO67044.1"/>
    <property type="molecule type" value="Genomic_DNA"/>
</dbReference>
<gene>
    <name evidence="6" type="ORF">C6I21_00310</name>
</gene>
<dbReference type="SUPFAM" id="SSF53822">
    <property type="entry name" value="Periplasmic binding protein-like I"/>
    <property type="match status" value="1"/>
</dbReference>
<dbReference type="InterPro" id="IPR028082">
    <property type="entry name" value="Peripla_BP_I"/>
</dbReference>
<dbReference type="InterPro" id="IPR001761">
    <property type="entry name" value="Peripla_BP/Lac1_sug-bd_dom"/>
</dbReference>
<feature type="domain" description="HTH lacI-type" evidence="5">
    <location>
        <begin position="5"/>
        <end position="59"/>
    </location>
</feature>
<evidence type="ECO:0000313" key="6">
    <source>
        <dbReference type="EMBL" id="PRO67044.1"/>
    </source>
</evidence>